<organism evidence="2 3">
    <name type="scientific">Microbulbifer agarilyticus</name>
    <dbReference type="NCBI Taxonomy" id="260552"/>
    <lineage>
        <taxon>Bacteria</taxon>
        <taxon>Pseudomonadati</taxon>
        <taxon>Pseudomonadota</taxon>
        <taxon>Gammaproteobacteria</taxon>
        <taxon>Cellvibrionales</taxon>
        <taxon>Microbulbiferaceae</taxon>
        <taxon>Microbulbifer</taxon>
    </lineage>
</organism>
<evidence type="ECO:0000313" key="2">
    <source>
        <dbReference type="EMBL" id="AQQ67233.1"/>
    </source>
</evidence>
<accession>A0A1Q2M3D3</accession>
<keyword evidence="3" id="KW-1185">Reference proteome</keyword>
<dbReference type="PANTHER" id="PTHR43283">
    <property type="entry name" value="BETA-LACTAMASE-RELATED"/>
    <property type="match status" value="1"/>
</dbReference>
<dbReference type="OrthoDB" id="119951at2"/>
<dbReference type="Gene3D" id="3.40.710.10">
    <property type="entry name" value="DD-peptidase/beta-lactamase superfamily"/>
    <property type="match status" value="1"/>
</dbReference>
<reference evidence="2" key="1">
    <citation type="submission" date="2017-02" db="EMBL/GenBank/DDBJ databases">
        <title>Genome of Microbulbifer agarilyticus GP101.</title>
        <authorList>
            <person name="Jung J."/>
            <person name="Bae S.S."/>
            <person name="Baek K."/>
        </authorList>
    </citation>
    <scope>NUCLEOTIDE SEQUENCE [LARGE SCALE GENOMIC DNA]</scope>
    <source>
        <strain evidence="2">GP101</strain>
    </source>
</reference>
<evidence type="ECO:0000313" key="3">
    <source>
        <dbReference type="Proteomes" id="UP000188219"/>
    </source>
</evidence>
<dbReference type="InterPro" id="IPR050789">
    <property type="entry name" value="Diverse_Enzym_Activities"/>
</dbReference>
<dbReference type="RefSeq" id="WP_077402135.1">
    <property type="nucleotide sequence ID" value="NZ_CP019650.1"/>
</dbReference>
<dbReference type="KEGG" id="maga:Mag101_05965"/>
<evidence type="ECO:0000259" key="1">
    <source>
        <dbReference type="Pfam" id="PF00144"/>
    </source>
</evidence>
<dbReference type="EMBL" id="CP019650">
    <property type="protein sequence ID" value="AQQ67233.1"/>
    <property type="molecule type" value="Genomic_DNA"/>
</dbReference>
<protein>
    <recommendedName>
        <fullName evidence="1">Beta-lactamase-related domain-containing protein</fullName>
    </recommendedName>
</protein>
<dbReference type="Proteomes" id="UP000188219">
    <property type="component" value="Chromosome"/>
</dbReference>
<gene>
    <name evidence="2" type="ORF">Mag101_05965</name>
</gene>
<dbReference type="InterPro" id="IPR001466">
    <property type="entry name" value="Beta-lactam-related"/>
</dbReference>
<dbReference type="SUPFAM" id="SSF56601">
    <property type="entry name" value="beta-lactamase/transpeptidase-like"/>
    <property type="match status" value="1"/>
</dbReference>
<dbReference type="Pfam" id="PF00144">
    <property type="entry name" value="Beta-lactamase"/>
    <property type="match status" value="1"/>
</dbReference>
<dbReference type="PANTHER" id="PTHR43283:SF3">
    <property type="entry name" value="BETA-LACTAMASE FAMILY PROTEIN (AFU_ORTHOLOGUE AFUA_5G07500)"/>
    <property type="match status" value="1"/>
</dbReference>
<dbReference type="AlphaFoldDB" id="A0A1Q2M3D3"/>
<name>A0A1Q2M3D3_9GAMM</name>
<feature type="domain" description="Beta-lactamase-related" evidence="1">
    <location>
        <begin position="66"/>
        <end position="427"/>
    </location>
</feature>
<proteinExistence type="predicted"/>
<dbReference type="STRING" id="260552.Mag101_05965"/>
<sequence length="444" mass="49748">MESLLEKSASVKGTTKTQTSKKYAIAPHICAALLFFCQFSNALTPSAHLEKPEDHGFSSEALNMADEHLAGYIKQQKISGYTLLVSHQGKPIHFSTGGAQDIAAQQAMRRDTIFRLYSMTKPITGVAMMMLWEEGKFQLNDPVEKYLPEFKRSRIFSRIDEKGQIISTAPSQPMTILDLMRHTSGLSYGYSGKEAIDKAYKEANLWRGITGNKALSTTIADLPLVFDPGSRWEYSVATDVQGYLVEVLSGQRFDTFLRERIFEPLGMTDTSFQLQPEQLPRFAELYVSSKEGLAPCSDPQDCYDYRKVPIIHSGGAGLIGTTEDYWRFAQMLANGGTLNGVRLLQPDTITLMTRDHLPEGIDGHFWTSGWGFGLNFAVLTDAEARYGYGNNGEYFWGGAANTKFWIDPVDELVVVFMTNIFPHEGIDFEADLHRFIYTAKKENP</sequence>
<dbReference type="InterPro" id="IPR012338">
    <property type="entry name" value="Beta-lactam/transpept-like"/>
</dbReference>